<dbReference type="AlphaFoldDB" id="A0AAN9U0J1"/>
<evidence type="ECO:0000313" key="2">
    <source>
        <dbReference type="EMBL" id="KAK7735555.1"/>
    </source>
</evidence>
<organism evidence="2 3">
    <name type="scientific">Cytospora paraplurivora</name>
    <dbReference type="NCBI Taxonomy" id="2898453"/>
    <lineage>
        <taxon>Eukaryota</taxon>
        <taxon>Fungi</taxon>
        <taxon>Dikarya</taxon>
        <taxon>Ascomycota</taxon>
        <taxon>Pezizomycotina</taxon>
        <taxon>Sordariomycetes</taxon>
        <taxon>Sordariomycetidae</taxon>
        <taxon>Diaporthales</taxon>
        <taxon>Cytosporaceae</taxon>
        <taxon>Cytospora</taxon>
    </lineage>
</organism>
<accession>A0AAN9U0J1</accession>
<feature type="region of interest" description="Disordered" evidence="1">
    <location>
        <begin position="102"/>
        <end position="122"/>
    </location>
</feature>
<dbReference type="Proteomes" id="UP001320245">
    <property type="component" value="Unassembled WGS sequence"/>
</dbReference>
<dbReference type="EMBL" id="JAJSPL020000038">
    <property type="protein sequence ID" value="KAK7735555.1"/>
    <property type="molecule type" value="Genomic_DNA"/>
</dbReference>
<proteinExistence type="predicted"/>
<name>A0AAN9U0J1_9PEZI</name>
<comment type="caution">
    <text evidence="2">The sequence shown here is derived from an EMBL/GenBank/DDBJ whole genome shotgun (WGS) entry which is preliminary data.</text>
</comment>
<sequence>MITKSFSYSCMISMASSRIPIILALRGERDKLVSKPDTYSELLQLARKPTVYLHQLQRFADKEITFQFDWEGTDVDLDDSAFEFVHAKARLRIITPDQIPEFKVKRRSKSPDDSTLSQPPTKCVKIEDPLTRETRVEIDLTESDDAVPCSNNTITVDKRAPSAQDEIQQTDGEEQSLAENDVASQVNKRVPDEALQTGADDQTTAQNEGMDEKPQPNSVQPVAIPGLAADNFNVSTGSRTLSHSHRPGIYLLPPRAKDVPLLEPNHAVSVTLELQPGWKFGSVYPWTEIKSVDGIETAEWKVSINEHFETVSQSGSEEYFGHLSWETTVDSASKPIADKTPLFNPAVPNLNPQNSVVLDRDFILPRRDRLVDRYANYLYRVLCVALGVDENIVQDFLGYLETKFGENIRRLDDRFSIAVSFVPQTHIEEAARLSITPQPYATARIFMLFGAVDTTQKQGSWSTWAGRKLCIKNWKKITGVRPKVLKNHEEFRAIEWGMMWVSEEHLIKK</sequence>
<reference evidence="2 3" key="1">
    <citation type="journal article" date="2023" name="PLoS ONE">
        <title>Cytospora paraplurivora sp. nov. isolated from orchards with fruit tree decline syndrome in Ontario, Canada.</title>
        <authorList>
            <person name="Ilyukhin E."/>
            <person name="Nguyen H.D.T."/>
            <person name="Castle A.J."/>
            <person name="Ellouze W."/>
        </authorList>
    </citation>
    <scope>NUCLEOTIDE SEQUENCE [LARGE SCALE GENOMIC DNA]</scope>
    <source>
        <strain evidence="2 3">FDS-564</strain>
    </source>
</reference>
<evidence type="ECO:0000256" key="1">
    <source>
        <dbReference type="SAM" id="MobiDB-lite"/>
    </source>
</evidence>
<keyword evidence="3" id="KW-1185">Reference proteome</keyword>
<protein>
    <submittedName>
        <fullName evidence="2">Uncharacterized protein</fullName>
    </submittedName>
</protein>
<feature type="region of interest" description="Disordered" evidence="1">
    <location>
        <begin position="143"/>
        <end position="220"/>
    </location>
</feature>
<evidence type="ECO:0000313" key="3">
    <source>
        <dbReference type="Proteomes" id="UP001320245"/>
    </source>
</evidence>
<gene>
    <name evidence="2" type="ORF">SLS53_007468</name>
</gene>